<comment type="caution">
    <text evidence="11">The sequence shown here is derived from an EMBL/GenBank/DDBJ whole genome shotgun (WGS) entry which is preliminary data.</text>
</comment>
<feature type="coiled-coil region" evidence="9">
    <location>
        <begin position="134"/>
        <end position="216"/>
    </location>
</feature>
<dbReference type="Gene3D" id="1.10.418.60">
    <property type="entry name" value="Ncd80 complex, Nuf2 subunit"/>
    <property type="match status" value="1"/>
</dbReference>
<evidence type="ECO:0000313" key="11">
    <source>
        <dbReference type="EMBL" id="CAL1285669.1"/>
    </source>
</evidence>
<organism evidence="11 12">
    <name type="scientific">Larinioides sclopetarius</name>
    <dbReference type="NCBI Taxonomy" id="280406"/>
    <lineage>
        <taxon>Eukaryota</taxon>
        <taxon>Metazoa</taxon>
        <taxon>Ecdysozoa</taxon>
        <taxon>Arthropoda</taxon>
        <taxon>Chelicerata</taxon>
        <taxon>Arachnida</taxon>
        <taxon>Araneae</taxon>
        <taxon>Araneomorphae</taxon>
        <taxon>Entelegynae</taxon>
        <taxon>Araneoidea</taxon>
        <taxon>Araneidae</taxon>
        <taxon>Larinioides</taxon>
    </lineage>
</organism>
<gene>
    <name evidence="11" type="ORF">LARSCL_LOCUS13846</name>
</gene>
<sequence>MERKSIKMAEGINKLSEEDLFECLKSLNVPTRLSDIKTPTKEFMIRVLECFLKDLQIDITHQNLRSFLSIKHLEYPEIMEEGQSIVLLVMLVNYITSSNSLGIYVRDIIFPKPKRTKKILHYVIFFWKHILLKYANYQAIAEKFQAEKREANDLSMENDELEVKYNEALLVLKNDNPSKEELISSNASKLEKCEEMEKQRIAMTEENNAMKKKENDLQTLLTSTDVNIVSTKEQIKELEELILTSPDKLSTEIKKLKDSISEEVIKIREKEIKMKDKKKNLDALKQILENNAKDLEELKNINKTLQTFGDIAKNFIVDFQKCQEEKENLRKLESELLIKEELQSINEHKSAKIHLQFKKQKESYNETFQMLQRNLAQEQKELIRLKAANSELDQKMDQEANTILEIVAKCKEAEKTTQKLKMDYKSQMESIGNTFVSECGDIQNYIKEKFEQ</sequence>
<evidence type="ECO:0000256" key="4">
    <source>
        <dbReference type="ARBA" id="ARBA00022618"/>
    </source>
</evidence>
<evidence type="ECO:0000256" key="3">
    <source>
        <dbReference type="ARBA" id="ARBA00022454"/>
    </source>
</evidence>
<keyword evidence="3" id="KW-0158">Chromosome</keyword>
<proteinExistence type="inferred from homology"/>
<comment type="subcellular location">
    <subcellularLocation>
        <location evidence="1">Chromosome</location>
        <location evidence="1">Centromere</location>
    </subcellularLocation>
</comment>
<evidence type="ECO:0000256" key="1">
    <source>
        <dbReference type="ARBA" id="ARBA00004584"/>
    </source>
</evidence>
<evidence type="ECO:0000256" key="2">
    <source>
        <dbReference type="ARBA" id="ARBA00005498"/>
    </source>
</evidence>
<dbReference type="EMBL" id="CAXIEN010000193">
    <property type="protein sequence ID" value="CAL1285669.1"/>
    <property type="molecule type" value="Genomic_DNA"/>
</dbReference>
<keyword evidence="5" id="KW-0498">Mitosis</keyword>
<evidence type="ECO:0000256" key="7">
    <source>
        <dbReference type="ARBA" id="ARBA00023306"/>
    </source>
</evidence>
<name>A0AAV2AP30_9ARAC</name>
<dbReference type="InterPro" id="IPR038275">
    <property type="entry name" value="Nuf2_N_sf"/>
</dbReference>
<dbReference type="GO" id="GO:0031262">
    <property type="term" value="C:Ndc80 complex"/>
    <property type="evidence" value="ECO:0007669"/>
    <property type="project" value="InterPro"/>
</dbReference>
<comment type="similarity">
    <text evidence="2">Belongs to the NUF2 family.</text>
</comment>
<evidence type="ECO:0000256" key="9">
    <source>
        <dbReference type="SAM" id="Coils"/>
    </source>
</evidence>
<accession>A0AAV2AP30</accession>
<dbReference type="AlphaFoldDB" id="A0AAV2AP30"/>
<evidence type="ECO:0000256" key="8">
    <source>
        <dbReference type="ARBA" id="ARBA00023328"/>
    </source>
</evidence>
<dbReference type="Pfam" id="PF03800">
    <property type="entry name" value="Nuf2"/>
    <property type="match status" value="1"/>
</dbReference>
<evidence type="ECO:0000313" key="12">
    <source>
        <dbReference type="Proteomes" id="UP001497382"/>
    </source>
</evidence>
<keyword evidence="8" id="KW-0137">Centromere</keyword>
<dbReference type="GO" id="GO:0051301">
    <property type="term" value="P:cell division"/>
    <property type="evidence" value="ECO:0007669"/>
    <property type="project" value="UniProtKB-KW"/>
</dbReference>
<keyword evidence="7" id="KW-0131">Cell cycle</keyword>
<feature type="coiled-coil region" evidence="9">
    <location>
        <begin position="267"/>
        <end position="402"/>
    </location>
</feature>
<keyword evidence="6 9" id="KW-0175">Coiled coil</keyword>
<evidence type="ECO:0000259" key="10">
    <source>
        <dbReference type="Pfam" id="PF03800"/>
    </source>
</evidence>
<keyword evidence="12" id="KW-1185">Reference proteome</keyword>
<evidence type="ECO:0000256" key="5">
    <source>
        <dbReference type="ARBA" id="ARBA00022776"/>
    </source>
</evidence>
<feature type="domain" description="Kinetochore protein Nuf2 N-terminal" evidence="10">
    <location>
        <begin position="14"/>
        <end position="144"/>
    </location>
</feature>
<dbReference type="Proteomes" id="UP001497382">
    <property type="component" value="Unassembled WGS sequence"/>
</dbReference>
<evidence type="ECO:0000256" key="6">
    <source>
        <dbReference type="ARBA" id="ARBA00023054"/>
    </source>
</evidence>
<reference evidence="11 12" key="1">
    <citation type="submission" date="2024-04" db="EMBL/GenBank/DDBJ databases">
        <authorList>
            <person name="Rising A."/>
            <person name="Reimegard J."/>
            <person name="Sonavane S."/>
            <person name="Akerstrom W."/>
            <person name="Nylinder S."/>
            <person name="Hedman E."/>
            <person name="Kallberg Y."/>
        </authorList>
    </citation>
    <scope>NUCLEOTIDE SEQUENCE [LARGE SCALE GENOMIC DNA]</scope>
</reference>
<dbReference type="InterPro" id="IPR005549">
    <property type="entry name" value="Kinetochore_Nuf2_N"/>
</dbReference>
<keyword evidence="4" id="KW-0132">Cell division</keyword>
<protein>
    <recommendedName>
        <fullName evidence="10">Kinetochore protein Nuf2 N-terminal domain-containing protein</fullName>
    </recommendedName>
</protein>